<dbReference type="EMBL" id="CP000821">
    <property type="protein sequence ID" value="ABV35195.1"/>
    <property type="molecule type" value="Genomic_DNA"/>
</dbReference>
<organism evidence="2 3">
    <name type="scientific">Shewanella sediminis (strain HAW-EB3)</name>
    <dbReference type="NCBI Taxonomy" id="425104"/>
    <lineage>
        <taxon>Bacteria</taxon>
        <taxon>Pseudomonadati</taxon>
        <taxon>Pseudomonadota</taxon>
        <taxon>Gammaproteobacteria</taxon>
        <taxon>Alteromonadales</taxon>
        <taxon>Shewanellaceae</taxon>
        <taxon>Shewanella</taxon>
    </lineage>
</organism>
<gene>
    <name evidence="2" type="ordered locus">Ssed_0583</name>
</gene>
<dbReference type="RefSeq" id="WP_012140932.1">
    <property type="nucleotide sequence ID" value="NC_009831.1"/>
</dbReference>
<feature type="compositionally biased region" description="Basic and acidic residues" evidence="1">
    <location>
        <begin position="7"/>
        <end position="22"/>
    </location>
</feature>
<dbReference type="KEGG" id="sse:Ssed_0583"/>
<sequence>MSKGKSIRKEGKKQPQKTAKEKRMAKHAKKESRGLLDNVK</sequence>
<reference evidence="2 3" key="1">
    <citation type="submission" date="2007-08" db="EMBL/GenBank/DDBJ databases">
        <title>Complete sequence of Shewanella sediminis HAW-EB3.</title>
        <authorList>
            <consortium name="US DOE Joint Genome Institute"/>
            <person name="Copeland A."/>
            <person name="Lucas S."/>
            <person name="Lapidus A."/>
            <person name="Barry K."/>
            <person name="Glavina del Rio T."/>
            <person name="Dalin E."/>
            <person name="Tice H."/>
            <person name="Pitluck S."/>
            <person name="Chertkov O."/>
            <person name="Brettin T."/>
            <person name="Bruce D."/>
            <person name="Detter J.C."/>
            <person name="Han C."/>
            <person name="Schmutz J."/>
            <person name="Larimer F."/>
            <person name="Land M."/>
            <person name="Hauser L."/>
            <person name="Kyrpides N."/>
            <person name="Kim E."/>
            <person name="Zhao J.-S."/>
            <person name="Richardson P."/>
        </authorList>
    </citation>
    <scope>NUCLEOTIDE SEQUENCE [LARGE SCALE GENOMIC DNA]</scope>
    <source>
        <strain evidence="2 3">HAW-EB3</strain>
    </source>
</reference>
<feature type="region of interest" description="Disordered" evidence="1">
    <location>
        <begin position="1"/>
        <end position="40"/>
    </location>
</feature>
<evidence type="ECO:0000313" key="3">
    <source>
        <dbReference type="Proteomes" id="UP000002015"/>
    </source>
</evidence>
<keyword evidence="3" id="KW-1185">Reference proteome</keyword>
<protein>
    <submittedName>
        <fullName evidence="2">Uncharacterized protein</fullName>
    </submittedName>
</protein>
<proteinExistence type="predicted"/>
<dbReference type="AlphaFoldDB" id="A8FQS2"/>
<dbReference type="HOGENOM" id="CLU_213142_3_0_6"/>
<evidence type="ECO:0000256" key="1">
    <source>
        <dbReference type="SAM" id="MobiDB-lite"/>
    </source>
</evidence>
<feature type="compositionally biased region" description="Basic and acidic residues" evidence="1">
    <location>
        <begin position="31"/>
        <end position="40"/>
    </location>
</feature>
<evidence type="ECO:0000313" key="2">
    <source>
        <dbReference type="EMBL" id="ABV35195.1"/>
    </source>
</evidence>
<name>A8FQS2_SHESH</name>
<dbReference type="Proteomes" id="UP000002015">
    <property type="component" value="Chromosome"/>
</dbReference>
<accession>A8FQS2</accession>